<evidence type="ECO:0000256" key="11">
    <source>
        <dbReference type="ARBA" id="ARBA00023136"/>
    </source>
</evidence>
<evidence type="ECO:0000256" key="9">
    <source>
        <dbReference type="ARBA" id="ARBA00022989"/>
    </source>
</evidence>
<keyword evidence="6" id="KW-0677">Repeat</keyword>
<comment type="subcellular location">
    <subcellularLocation>
        <location evidence="1">Membrane</location>
        <topology evidence="1">Multi-pass membrane protein</topology>
    </subcellularLocation>
</comment>
<dbReference type="Pfam" id="PF00520">
    <property type="entry name" value="Ion_trans"/>
    <property type="match status" value="1"/>
</dbReference>
<evidence type="ECO:0000256" key="3">
    <source>
        <dbReference type="ARBA" id="ARBA00022568"/>
    </source>
</evidence>
<dbReference type="InterPro" id="IPR027359">
    <property type="entry name" value="Volt_channel_dom_sf"/>
</dbReference>
<sequence length="513" mass="58775">MPYSESQSDVDNEQKCSSSKIKRNIQQNMADKSNATTKQIQLSHIKRRPSTNSAFNDNSSQFSDACSFRKSKNNRTNGSVSPSTVESSGSSCSDGDSSSSSYGDTNLPFPGFVQFSLKYLSQETKPRIWCLRLITNPWFERVSMLVILLNCVTLGMYQPCVDDACVTNRCKILQIFDDIIFAFFSLEMTIKIVAMGAYGKGTYLADSWNRLDFFIVLAGALEYCLQVENLNLTAIRTIRVLRPLRAINRIPSMRILVMLLLDTLPMLGNVLLLCFFVFFIFGIVGVQLWEGILRQRCVIKLPDNVSAPSISFYYEFSKEQDYICSKPEDSGMHLCNNLPPYRIGPLLCNDSAIPFSENLPTRKSCVNWNQYYTNCTQLGNNPFQGTISFDNIGLAWVAIFLVISLEGWTDIMYYVQDAHSFWDWIYFVLLIVIGSFFMINLCLVVIATQFSETKKREMERMRQERARFTSTSTLASSTNNSEPTTCYAEIVKYIAHLYRRFKRRIIKKYHERY</sequence>
<dbReference type="InterPro" id="IPR005445">
    <property type="entry name" value="VDCC_T_a1"/>
</dbReference>
<proteinExistence type="predicted"/>
<keyword evidence="7" id="KW-0106">Calcium</keyword>
<feature type="transmembrane region" description="Helical" evidence="15">
    <location>
        <begin position="387"/>
        <end position="405"/>
    </location>
</feature>
<evidence type="ECO:0000256" key="7">
    <source>
        <dbReference type="ARBA" id="ARBA00022837"/>
    </source>
</evidence>
<dbReference type="SUPFAM" id="SSF81324">
    <property type="entry name" value="Voltage-gated potassium channels"/>
    <property type="match status" value="1"/>
</dbReference>
<evidence type="ECO:0000256" key="14">
    <source>
        <dbReference type="SAM" id="MobiDB-lite"/>
    </source>
</evidence>
<evidence type="ECO:0000256" key="13">
    <source>
        <dbReference type="ARBA" id="ARBA00023303"/>
    </source>
</evidence>
<dbReference type="PANTHER" id="PTHR45628">
    <property type="entry name" value="VOLTAGE-DEPENDENT CALCIUM CHANNEL TYPE A SUBUNIT ALPHA-1"/>
    <property type="match status" value="1"/>
</dbReference>
<dbReference type="InterPro" id="IPR005821">
    <property type="entry name" value="Ion_trans_dom"/>
</dbReference>
<feature type="domain" description="Ion transport" evidence="16">
    <location>
        <begin position="136"/>
        <end position="457"/>
    </location>
</feature>
<dbReference type="Gene3D" id="1.20.120.350">
    <property type="entry name" value="Voltage-gated potassium channels. Chain C"/>
    <property type="match status" value="1"/>
</dbReference>
<evidence type="ECO:0000256" key="6">
    <source>
        <dbReference type="ARBA" id="ARBA00022737"/>
    </source>
</evidence>
<keyword evidence="9 15" id="KW-1133">Transmembrane helix</keyword>
<feature type="region of interest" description="Disordered" evidence="14">
    <location>
        <begin position="1"/>
        <end position="102"/>
    </location>
</feature>
<keyword evidence="5 15" id="KW-0812">Transmembrane</keyword>
<accession>A0A8D8J5X3</accession>
<keyword evidence="12" id="KW-0325">Glycoprotein</keyword>
<dbReference type="FunFam" id="1.20.120.350:FF:000012">
    <property type="entry name" value="Voltage-dependent T-type calcium channel subunit alpha"/>
    <property type="match status" value="1"/>
</dbReference>
<dbReference type="EMBL" id="HBUE01272160">
    <property type="protein sequence ID" value="CAG6564482.1"/>
    <property type="molecule type" value="Transcribed_RNA"/>
</dbReference>
<dbReference type="InterPro" id="IPR050599">
    <property type="entry name" value="VDCC_alpha-1_subunit"/>
</dbReference>
<dbReference type="EMBL" id="HBUE01166843">
    <property type="protein sequence ID" value="CAG6513015.1"/>
    <property type="molecule type" value="Transcribed_RNA"/>
</dbReference>
<dbReference type="PRINTS" id="PR01629">
    <property type="entry name" value="TVDCCALPHA1"/>
</dbReference>
<keyword evidence="13" id="KW-0407">Ion channel</keyword>
<evidence type="ECO:0000256" key="2">
    <source>
        <dbReference type="ARBA" id="ARBA00022448"/>
    </source>
</evidence>
<feature type="compositionally biased region" description="Low complexity" evidence="14">
    <location>
        <begin position="79"/>
        <end position="101"/>
    </location>
</feature>
<keyword evidence="2" id="KW-0813">Transport</keyword>
<evidence type="ECO:0000313" key="17">
    <source>
        <dbReference type="EMBL" id="CAG6564482.1"/>
    </source>
</evidence>
<keyword evidence="11 15" id="KW-0472">Membrane</keyword>
<evidence type="ECO:0000256" key="15">
    <source>
        <dbReference type="SAM" id="Phobius"/>
    </source>
</evidence>
<evidence type="ECO:0000259" key="16">
    <source>
        <dbReference type="Pfam" id="PF00520"/>
    </source>
</evidence>
<reference evidence="17" key="1">
    <citation type="submission" date="2021-05" db="EMBL/GenBank/DDBJ databases">
        <authorList>
            <person name="Alioto T."/>
            <person name="Alioto T."/>
            <person name="Gomez Garrido J."/>
        </authorList>
    </citation>
    <scope>NUCLEOTIDE SEQUENCE</scope>
</reference>
<keyword evidence="4" id="KW-0107">Calcium channel</keyword>
<feature type="transmembrane region" description="Helical" evidence="15">
    <location>
        <begin position="266"/>
        <end position="286"/>
    </location>
</feature>
<feature type="compositionally biased region" description="Polar residues" evidence="14">
    <location>
        <begin position="50"/>
        <end position="64"/>
    </location>
</feature>
<dbReference type="PANTHER" id="PTHR45628:SF22">
    <property type="entry name" value="VOLTAGE-DEPENDENT T-TYPE CALCIUM CHANNEL SUBUNIT ALPHA"/>
    <property type="match status" value="1"/>
</dbReference>
<organism evidence="17">
    <name type="scientific">Culex pipiens</name>
    <name type="common">House mosquito</name>
    <dbReference type="NCBI Taxonomy" id="7175"/>
    <lineage>
        <taxon>Eukaryota</taxon>
        <taxon>Metazoa</taxon>
        <taxon>Ecdysozoa</taxon>
        <taxon>Arthropoda</taxon>
        <taxon>Hexapoda</taxon>
        <taxon>Insecta</taxon>
        <taxon>Pterygota</taxon>
        <taxon>Neoptera</taxon>
        <taxon>Endopterygota</taxon>
        <taxon>Diptera</taxon>
        <taxon>Nematocera</taxon>
        <taxon>Culicoidea</taxon>
        <taxon>Culicidae</taxon>
        <taxon>Culicinae</taxon>
        <taxon>Culicini</taxon>
        <taxon>Culex</taxon>
        <taxon>Culex</taxon>
    </lineage>
</organism>
<evidence type="ECO:0000256" key="10">
    <source>
        <dbReference type="ARBA" id="ARBA00023065"/>
    </source>
</evidence>
<keyword evidence="3" id="KW-0109">Calcium transport</keyword>
<evidence type="ECO:0000256" key="1">
    <source>
        <dbReference type="ARBA" id="ARBA00004141"/>
    </source>
</evidence>
<protein>
    <submittedName>
        <fullName evidence="17">Voltage-dependent T-type calcium channel subunit alpha-1G</fullName>
    </submittedName>
</protein>
<feature type="compositionally biased region" description="Polar residues" evidence="14">
    <location>
        <begin position="1"/>
        <end position="42"/>
    </location>
</feature>
<keyword evidence="10" id="KW-0406">Ion transport</keyword>
<dbReference type="GO" id="GO:0008331">
    <property type="term" value="F:high voltage-gated calcium channel activity"/>
    <property type="evidence" value="ECO:0007669"/>
    <property type="project" value="TreeGrafter"/>
</dbReference>
<dbReference type="Gene3D" id="1.10.287.70">
    <property type="match status" value="1"/>
</dbReference>
<name>A0A8D8J5X3_CULPI</name>
<evidence type="ECO:0000256" key="4">
    <source>
        <dbReference type="ARBA" id="ARBA00022673"/>
    </source>
</evidence>
<evidence type="ECO:0000256" key="8">
    <source>
        <dbReference type="ARBA" id="ARBA00022882"/>
    </source>
</evidence>
<dbReference type="AlphaFoldDB" id="A0A8D8J5X3"/>
<feature type="transmembrane region" description="Helical" evidence="15">
    <location>
        <begin position="425"/>
        <end position="450"/>
    </location>
</feature>
<keyword evidence="8" id="KW-0851">Voltage-gated channel</keyword>
<dbReference type="GO" id="GO:0005891">
    <property type="term" value="C:voltage-gated calcium channel complex"/>
    <property type="evidence" value="ECO:0007669"/>
    <property type="project" value="InterPro"/>
</dbReference>
<evidence type="ECO:0000256" key="5">
    <source>
        <dbReference type="ARBA" id="ARBA00022692"/>
    </source>
</evidence>
<dbReference type="GO" id="GO:0098703">
    <property type="term" value="P:calcium ion import across plasma membrane"/>
    <property type="evidence" value="ECO:0007669"/>
    <property type="project" value="TreeGrafter"/>
</dbReference>
<evidence type="ECO:0000256" key="12">
    <source>
        <dbReference type="ARBA" id="ARBA00023180"/>
    </source>
</evidence>